<dbReference type="RefSeq" id="WP_244875599.1">
    <property type="nucleotide sequence ID" value="NZ_KL503807.1"/>
</dbReference>
<gene>
    <name evidence="1" type="ORF">H710_01162</name>
</gene>
<dbReference type="STRING" id="1293911.H710_01162"/>
<accession>A0A072QXB7</accession>
<evidence type="ECO:0008006" key="3">
    <source>
        <dbReference type="Google" id="ProtNLM"/>
    </source>
</evidence>
<sequence>MEKTSEEFQGKASLPFSSVLNDFSQRHVVDEEEKILSFAEQAKRTCEDEGHEAFSLSGVVFSEDNMEDILPLHVNAEKTIDVHVLQQEVVHQAVQETTEKLQTHFAAEKKRMEEEHIKALEIAKDSAIEALGADMHHQLTEGLANLRQEIAQDIAQILSGFIGEKMTQDVLKQFAAKLAGQVVDANQFLILEGNEKLFEQLKKQQGFNSSQFEFHPTNSTEIRLRRGEVVVATQLSSLLASLQELIR</sequence>
<evidence type="ECO:0000313" key="2">
    <source>
        <dbReference type="Proteomes" id="UP000031740"/>
    </source>
</evidence>
<organism evidence="1 2">
    <name type="scientific">Bartonella bacilliformis Ver097</name>
    <dbReference type="NCBI Taxonomy" id="1293911"/>
    <lineage>
        <taxon>Bacteria</taxon>
        <taxon>Pseudomonadati</taxon>
        <taxon>Pseudomonadota</taxon>
        <taxon>Alphaproteobacteria</taxon>
        <taxon>Hyphomicrobiales</taxon>
        <taxon>Bartonellaceae</taxon>
        <taxon>Bartonella</taxon>
    </lineage>
</organism>
<dbReference type="Proteomes" id="UP000031740">
    <property type="component" value="Unassembled WGS sequence"/>
</dbReference>
<dbReference type="AlphaFoldDB" id="A0A072QXB7"/>
<protein>
    <recommendedName>
        <fullName evidence="3">Flagellar assembly protein FliH/Type III secretion system HrpE domain-containing protein</fullName>
    </recommendedName>
</protein>
<comment type="caution">
    <text evidence="1">The sequence shown here is derived from an EMBL/GenBank/DDBJ whole genome shotgun (WGS) entry which is preliminary data.</text>
</comment>
<evidence type="ECO:0000313" key="1">
    <source>
        <dbReference type="EMBL" id="KEG18313.1"/>
    </source>
</evidence>
<dbReference type="EMBL" id="ASIV01000008">
    <property type="protein sequence ID" value="KEG18313.1"/>
    <property type="molecule type" value="Genomic_DNA"/>
</dbReference>
<dbReference type="HOGENOM" id="CLU_095988_0_0_5"/>
<proteinExistence type="predicted"/>
<reference evidence="1 2" key="1">
    <citation type="submission" date="2013-04" db="EMBL/GenBank/DDBJ databases">
        <title>The Genome Sequence of Bartonella bacilliformis Ver097.</title>
        <authorList>
            <consortium name="The Broad Institute Genomics Platform"/>
            <consortium name="The Broad Institute Genome Sequencing Center for Infectious Disease"/>
            <person name="Feldgarden M."/>
            <person name="Kirby J."/>
            <person name="Birtles R."/>
            <person name="Dasch G."/>
            <person name="Hendrix L."/>
            <person name="Koehler J."/>
            <person name="Walker B."/>
            <person name="Young S.K."/>
            <person name="Zeng Q."/>
            <person name="Gargeya S."/>
            <person name="Fitzgerald M."/>
            <person name="Haas B."/>
            <person name="Abouelleil A."/>
            <person name="Allen A.W."/>
            <person name="Alvarado L."/>
            <person name="Arachchi H.M."/>
            <person name="Berlin A.M."/>
            <person name="Chapman S.B."/>
            <person name="Gainer-Dewar J."/>
            <person name="Goldberg J."/>
            <person name="Griggs A."/>
            <person name="Gujja S."/>
            <person name="Hansen M."/>
            <person name="Howarth C."/>
            <person name="Imamovic A."/>
            <person name="Ireland A."/>
            <person name="Larimer J."/>
            <person name="McCowan C."/>
            <person name="Murphy C."/>
            <person name="Pearson M."/>
            <person name="Poon T.W."/>
            <person name="Priest M."/>
            <person name="Roberts A."/>
            <person name="Saif S."/>
            <person name="Shea T."/>
            <person name="Sisk P."/>
            <person name="Sykes S."/>
            <person name="Wortman J."/>
            <person name="Nusbaum C."/>
            <person name="Birren B."/>
        </authorList>
    </citation>
    <scope>NUCLEOTIDE SEQUENCE [LARGE SCALE GENOMIC DNA]</scope>
    <source>
        <strain evidence="1 2">Ver097</strain>
    </source>
</reference>
<dbReference type="PATRIC" id="fig|1293911.3.peg.1201"/>
<name>A0A072QXB7_BARBA</name>